<comment type="caution">
    <text evidence="4">The sequence shown here is derived from an EMBL/GenBank/DDBJ whole genome shotgun (WGS) entry which is preliminary data.</text>
</comment>
<evidence type="ECO:0000256" key="1">
    <source>
        <dbReference type="ARBA" id="ARBA00010515"/>
    </source>
</evidence>
<dbReference type="Pfam" id="PF01425">
    <property type="entry name" value="Amidase"/>
    <property type="match status" value="1"/>
</dbReference>
<dbReference type="InterPro" id="IPR036928">
    <property type="entry name" value="AS_sf"/>
</dbReference>
<dbReference type="SUPFAM" id="SSF75304">
    <property type="entry name" value="Amidase signature (AS) enzymes"/>
    <property type="match status" value="1"/>
</dbReference>
<dbReference type="Pfam" id="PF07859">
    <property type="entry name" value="Abhydrolase_3"/>
    <property type="match status" value="2"/>
</dbReference>
<dbReference type="InterPro" id="IPR013094">
    <property type="entry name" value="AB_hydrolase_3"/>
</dbReference>
<dbReference type="Gene3D" id="3.90.1300.10">
    <property type="entry name" value="Amidase signature (AS) domain"/>
    <property type="match status" value="1"/>
</dbReference>
<dbReference type="SUPFAM" id="SSF53474">
    <property type="entry name" value="alpha/beta-Hydrolases"/>
    <property type="match status" value="2"/>
</dbReference>
<reference evidence="4" key="1">
    <citation type="journal article" date="2021" name="Front. Plant Sci.">
        <title>Chromosome-Scale Genome Assembly for Chinese Sour Jujube and Insights Into Its Genome Evolution and Domestication Signature.</title>
        <authorList>
            <person name="Shen L.-Y."/>
            <person name="Luo H."/>
            <person name="Wang X.-L."/>
            <person name="Wang X.-M."/>
            <person name="Qiu X.-J."/>
            <person name="Liu H."/>
            <person name="Zhou S.-S."/>
            <person name="Jia K.-H."/>
            <person name="Nie S."/>
            <person name="Bao Y.-T."/>
            <person name="Zhang R.-G."/>
            <person name="Yun Q.-Z."/>
            <person name="Chai Y.-H."/>
            <person name="Lu J.-Y."/>
            <person name="Li Y."/>
            <person name="Zhao S.-W."/>
            <person name="Mao J.-F."/>
            <person name="Jia S.-G."/>
            <person name="Mao Y.-M."/>
        </authorList>
    </citation>
    <scope>NUCLEOTIDE SEQUENCE</scope>
    <source>
        <strain evidence="4">AT0</strain>
        <tissue evidence="4">Leaf</tissue>
    </source>
</reference>
<sequence length="980" mass="108747">MSGSPDLPWKVRLFVSSLSFLVDVCRRSNGTFNRTLINLLDVKASPLKKPLNGLQSSDIVVDDSRNLWFRLYTPLQIPTHSRVPVIVYFHGGGFVLMSADSKTHDDFCKRLSRELPAVIVSVNYRLAPENRCPSAFEDGFDVLKFIDSAWFKDLLPVNADLKKCFVAGDSAGGNMAHQVAVKAAKHEFDQLDVVGIMALQPFLGGKERIESEIRLVGAPLINLDRTDWMWKAFLPEGSDRDHPAVNVSGPNSVDISDLKFPATMVVVAGFDPLQDWQKRYYQWLKKQGKEAKLIEYPDAIHVQISERWEPAFSAFPKMPRTLPDLPWTVRLFNAAFGFLMKVCCRSDGTLNRTVVNLADLKASPLNKPVKGLQSSDIIVDHTRNLWFRLHTPTQLPSTVSLPVIVYFHGGGFILMSADSKYYDAFCQRLARELPAVVISVNYRLAPEHRYPSQYDDGFDVLKFIDGDDGFKDRFPANADLRRCFVGGDSAGGNLAHHVAVMAAKHDFKKVDVVGILGIQPFFGGEERSESENRFAATSLLPVDRTDWMWKAFLPEGSNRNHPVVNVFGPDSADISGLKRFPTTMVIVGGFDPLQDWQKRYCECVFVTPDWAGQDRTQSQSGVWKVKMGGGQLCPVDHFIPNEGDKSDPSGDWVTFVPPSSLRSISGRPLRSIVDLASPSPSKHLAGGRSLILEANYPSKHFWPLVSGSLAYDDIWFGGRTRNPWNIEEFSTGSSAGPAACTSAGMVPFAIGSETVGSMTLPAARCGVTALRPTFGIVGRADDLSSKDISLDDPFSIDITKLSVGYLDDADMEVVHVLASKGVKMVPFELKYAVDSVQGIVNFTMDVDMLAHFDEWQRATDWERVCMGNLVGLPVIVVPTAFTNISNPPSTDCLRRTTVTTGIYAPPYQKSIVLALAMAYQSVIDHHSTSYNSSTIKEMCKQGKEVHMVEYPNAVHAFYIFPELKESSLMIKEIRDFVESN</sequence>
<dbReference type="InterPro" id="IPR023631">
    <property type="entry name" value="Amidase_dom"/>
</dbReference>
<accession>A0A978UXN6</accession>
<dbReference type="PANTHER" id="PTHR23024">
    <property type="entry name" value="ARYLACETAMIDE DEACETYLASE"/>
    <property type="match status" value="1"/>
</dbReference>
<feature type="domain" description="Alpha/beta hydrolase fold-3" evidence="3">
    <location>
        <begin position="404"/>
        <end position="602"/>
    </location>
</feature>
<evidence type="ECO:0000259" key="2">
    <source>
        <dbReference type="Pfam" id="PF01425"/>
    </source>
</evidence>
<evidence type="ECO:0000313" key="5">
    <source>
        <dbReference type="Proteomes" id="UP000813462"/>
    </source>
</evidence>
<feature type="domain" description="Amidase" evidence="2">
    <location>
        <begin position="717"/>
        <end position="779"/>
    </location>
</feature>
<dbReference type="GO" id="GO:0009860">
    <property type="term" value="P:pollen tube growth"/>
    <property type="evidence" value="ECO:0007669"/>
    <property type="project" value="TreeGrafter"/>
</dbReference>
<feature type="domain" description="Alpha/beta hydrolase fold-3" evidence="3">
    <location>
        <begin position="86"/>
        <end position="302"/>
    </location>
</feature>
<organism evidence="4 5">
    <name type="scientific">Ziziphus jujuba var. spinosa</name>
    <dbReference type="NCBI Taxonomy" id="714518"/>
    <lineage>
        <taxon>Eukaryota</taxon>
        <taxon>Viridiplantae</taxon>
        <taxon>Streptophyta</taxon>
        <taxon>Embryophyta</taxon>
        <taxon>Tracheophyta</taxon>
        <taxon>Spermatophyta</taxon>
        <taxon>Magnoliopsida</taxon>
        <taxon>eudicotyledons</taxon>
        <taxon>Gunneridae</taxon>
        <taxon>Pentapetalae</taxon>
        <taxon>rosids</taxon>
        <taxon>fabids</taxon>
        <taxon>Rosales</taxon>
        <taxon>Rhamnaceae</taxon>
        <taxon>Paliureae</taxon>
        <taxon>Ziziphus</taxon>
    </lineage>
</organism>
<dbReference type="Proteomes" id="UP000813462">
    <property type="component" value="Unassembled WGS sequence"/>
</dbReference>
<evidence type="ECO:0008006" key="6">
    <source>
        <dbReference type="Google" id="ProtNLM"/>
    </source>
</evidence>
<proteinExistence type="inferred from homology"/>
<comment type="similarity">
    <text evidence="1">Belongs to the 'GDXG' lipolytic enzyme family.</text>
</comment>
<dbReference type="AlphaFoldDB" id="A0A978UXN6"/>
<protein>
    <recommendedName>
        <fullName evidence="6">Carboxylesterase 18</fullName>
    </recommendedName>
</protein>
<evidence type="ECO:0000259" key="3">
    <source>
        <dbReference type="Pfam" id="PF07859"/>
    </source>
</evidence>
<dbReference type="InterPro" id="IPR050466">
    <property type="entry name" value="Carboxylest/Gibb_receptor"/>
</dbReference>
<gene>
    <name evidence="4" type="ORF">FEM48_Zijuj08G0070500</name>
</gene>
<dbReference type="EMBL" id="JAEACU010000008">
    <property type="protein sequence ID" value="KAH7519752.1"/>
    <property type="molecule type" value="Genomic_DNA"/>
</dbReference>
<dbReference type="PANTHER" id="PTHR23024:SF24">
    <property type="entry name" value="ALPHA_BETA HYDROLASE FOLD-3 DOMAIN-CONTAINING PROTEIN"/>
    <property type="match status" value="1"/>
</dbReference>
<name>A0A978UXN6_ZIZJJ</name>
<evidence type="ECO:0000313" key="4">
    <source>
        <dbReference type="EMBL" id="KAH7519752.1"/>
    </source>
</evidence>
<dbReference type="GO" id="GO:0052689">
    <property type="term" value="F:carboxylic ester hydrolase activity"/>
    <property type="evidence" value="ECO:0007669"/>
    <property type="project" value="TreeGrafter"/>
</dbReference>
<dbReference type="InterPro" id="IPR029058">
    <property type="entry name" value="AB_hydrolase_fold"/>
</dbReference>
<dbReference type="Gene3D" id="3.40.50.1820">
    <property type="entry name" value="alpha/beta hydrolase"/>
    <property type="match status" value="3"/>
</dbReference>